<dbReference type="OrthoDB" id="265468at2759"/>
<sequence length="471" mass="50066">MARERPATFSSTPSDGRGRIGARSPSLLSNHNNNNGAPKARAKTASSNFDVDDALLPLILPVRRIRSPQRKQQQQQENLRTPSKKKKPIASVTPMGTPRPACAQEGKPAHRVPTGVRASDAGFAVRAAASPAAAAEVATPPQRPSKILVPRNSTPTDGRQPLPCRRRPTAPPDSARASVIKERANNRKAMKPEEEAELTTEEIMLLCGVQPGSSKALWFTSMRSQLESRATDTAGHLAETEDLCTSPAASRRAHTMTPPSAGVSCPTGHTSIHSAVPCQYSPLQVPEELLGQEKRGSNGSHPAPARVGTLPPPPPSLPSAPSFVSAPPRAASQTLPSSSTVDDSNEESSEKDEEGDPVDDSDSISTTHGTDEDVSEATDGEEEPVNVEGVDDDSGEQYFPFPATLDGGTRKPISEAADLLVQLRVAVANRKAELLPVNDAGSHLRHLRLSSRQLQECRVQVLSLEHGAGDL</sequence>
<dbReference type="OMA" id="ANNRKAM"/>
<dbReference type="AlphaFoldDB" id="A0A0N1IKQ4"/>
<evidence type="ECO:0000313" key="3">
    <source>
        <dbReference type="Proteomes" id="UP000038009"/>
    </source>
</evidence>
<feature type="compositionally biased region" description="Low complexity" evidence="1">
    <location>
        <begin position="319"/>
        <end position="332"/>
    </location>
</feature>
<name>A0A0N1IKQ4_LEPSE</name>
<gene>
    <name evidence="2" type="ORF">ABL78_3830</name>
</gene>
<comment type="caution">
    <text evidence="2">The sequence shown here is derived from an EMBL/GenBank/DDBJ whole genome shotgun (WGS) entry which is preliminary data.</text>
</comment>
<dbReference type="EMBL" id="LJSK01000103">
    <property type="protein sequence ID" value="KPI87068.1"/>
    <property type="molecule type" value="Genomic_DNA"/>
</dbReference>
<feature type="region of interest" description="Disordered" evidence="1">
    <location>
        <begin position="1"/>
        <end position="50"/>
    </location>
</feature>
<protein>
    <submittedName>
        <fullName evidence="2">Uncharacterized protein</fullName>
    </submittedName>
</protein>
<organism evidence="2 3">
    <name type="scientific">Leptomonas seymouri</name>
    <dbReference type="NCBI Taxonomy" id="5684"/>
    <lineage>
        <taxon>Eukaryota</taxon>
        <taxon>Discoba</taxon>
        <taxon>Euglenozoa</taxon>
        <taxon>Kinetoplastea</taxon>
        <taxon>Metakinetoplastina</taxon>
        <taxon>Trypanosomatida</taxon>
        <taxon>Trypanosomatidae</taxon>
        <taxon>Leishmaniinae</taxon>
        <taxon>Leptomonas</taxon>
    </lineage>
</organism>
<feature type="region of interest" description="Disordered" evidence="1">
    <location>
        <begin position="293"/>
        <end position="398"/>
    </location>
</feature>
<feature type="compositionally biased region" description="Acidic residues" evidence="1">
    <location>
        <begin position="343"/>
        <end position="362"/>
    </location>
</feature>
<feature type="compositionally biased region" description="Acidic residues" evidence="1">
    <location>
        <begin position="372"/>
        <end position="395"/>
    </location>
</feature>
<dbReference type="Proteomes" id="UP000038009">
    <property type="component" value="Unassembled WGS sequence"/>
</dbReference>
<feature type="region of interest" description="Disordered" evidence="1">
    <location>
        <begin position="246"/>
        <end position="268"/>
    </location>
</feature>
<keyword evidence="3" id="KW-1185">Reference proteome</keyword>
<evidence type="ECO:0000256" key="1">
    <source>
        <dbReference type="SAM" id="MobiDB-lite"/>
    </source>
</evidence>
<accession>A0A0N1IKQ4</accession>
<feature type="region of interest" description="Disordered" evidence="1">
    <location>
        <begin position="62"/>
        <end position="113"/>
    </location>
</feature>
<reference evidence="2 3" key="1">
    <citation type="journal article" date="2015" name="PLoS Pathog.">
        <title>Leptomonas seymouri: Adaptations to the Dixenous Life Cycle Analyzed by Genome Sequencing, Transcriptome Profiling and Co-infection with Leishmania donovani.</title>
        <authorList>
            <person name="Kraeva N."/>
            <person name="Butenko A."/>
            <person name="Hlavacova J."/>
            <person name="Kostygov A."/>
            <person name="Myskova J."/>
            <person name="Grybchuk D."/>
            <person name="Lestinova T."/>
            <person name="Votypka J."/>
            <person name="Volf P."/>
            <person name="Opperdoes F."/>
            <person name="Flegontov P."/>
            <person name="Lukes J."/>
            <person name="Yurchenko V."/>
        </authorList>
    </citation>
    <scope>NUCLEOTIDE SEQUENCE [LARGE SCALE GENOMIC DNA]</scope>
    <source>
        <strain evidence="2 3">ATCC 30220</strain>
    </source>
</reference>
<feature type="region of interest" description="Disordered" evidence="1">
    <location>
        <begin position="131"/>
        <end position="177"/>
    </location>
</feature>
<proteinExistence type="predicted"/>
<evidence type="ECO:0000313" key="2">
    <source>
        <dbReference type="EMBL" id="KPI87068.1"/>
    </source>
</evidence>
<feature type="compositionally biased region" description="Low complexity" evidence="1">
    <location>
        <begin position="70"/>
        <end position="80"/>
    </location>
</feature>
<dbReference type="VEuPathDB" id="TriTrypDB:Lsey_0103_0020"/>